<dbReference type="GO" id="GO:0006310">
    <property type="term" value="P:DNA recombination"/>
    <property type="evidence" value="ECO:0007669"/>
    <property type="project" value="UniProtKB-KW"/>
</dbReference>
<dbReference type="CDD" id="cd00397">
    <property type="entry name" value="DNA_BRE_C"/>
    <property type="match status" value="1"/>
</dbReference>
<evidence type="ECO:0000313" key="7">
    <source>
        <dbReference type="EMBL" id="KPL84201.1"/>
    </source>
</evidence>
<dbReference type="EMBL" id="LGKO01000002">
    <property type="protein sequence ID" value="KPL84201.1"/>
    <property type="molecule type" value="Genomic_DNA"/>
</dbReference>
<dbReference type="InterPro" id="IPR010998">
    <property type="entry name" value="Integrase_recombinase_N"/>
</dbReference>
<gene>
    <name evidence="7" type="ORF">SE15_03305</name>
</gene>
<evidence type="ECO:0000256" key="4">
    <source>
        <dbReference type="PROSITE-ProRule" id="PRU01248"/>
    </source>
</evidence>
<protein>
    <recommendedName>
        <fullName evidence="9">Tyr recombinase domain-containing protein</fullName>
    </recommendedName>
</protein>
<dbReference type="InterPro" id="IPR044068">
    <property type="entry name" value="CB"/>
</dbReference>
<dbReference type="InterPro" id="IPR013762">
    <property type="entry name" value="Integrase-like_cat_sf"/>
</dbReference>
<dbReference type="PROSITE" id="PS51898">
    <property type="entry name" value="TYR_RECOMBINASE"/>
    <property type="match status" value="1"/>
</dbReference>
<keyword evidence="2 4" id="KW-0238">DNA-binding</keyword>
<name>A0A0P6XN23_9CHLR</name>
<dbReference type="Gene3D" id="1.10.443.10">
    <property type="entry name" value="Intergrase catalytic core"/>
    <property type="match status" value="1"/>
</dbReference>
<dbReference type="GO" id="GO:0015074">
    <property type="term" value="P:DNA integration"/>
    <property type="evidence" value="ECO:0007669"/>
    <property type="project" value="InterPro"/>
</dbReference>
<dbReference type="STRING" id="869279.SE15_03305"/>
<dbReference type="OrthoDB" id="143794at2"/>
<feature type="domain" description="Tyr recombinase" evidence="5">
    <location>
        <begin position="109"/>
        <end position="284"/>
    </location>
</feature>
<evidence type="ECO:0000256" key="2">
    <source>
        <dbReference type="ARBA" id="ARBA00023125"/>
    </source>
</evidence>
<keyword evidence="3" id="KW-0233">DNA recombination</keyword>
<dbReference type="GO" id="GO:0003677">
    <property type="term" value="F:DNA binding"/>
    <property type="evidence" value="ECO:0007669"/>
    <property type="project" value="UniProtKB-UniRule"/>
</dbReference>
<comment type="caution">
    <text evidence="7">The sequence shown here is derived from an EMBL/GenBank/DDBJ whole genome shotgun (WGS) entry which is preliminary data.</text>
</comment>
<dbReference type="RefSeq" id="WP_054520667.1">
    <property type="nucleotide sequence ID" value="NZ_LGKO01000002.1"/>
</dbReference>
<evidence type="ECO:0000259" key="6">
    <source>
        <dbReference type="PROSITE" id="PS51900"/>
    </source>
</evidence>
<accession>A0A0P6XN23</accession>
<dbReference type="InterPro" id="IPR002104">
    <property type="entry name" value="Integrase_catalytic"/>
</dbReference>
<dbReference type="InterPro" id="IPR011010">
    <property type="entry name" value="DNA_brk_join_enz"/>
</dbReference>
<sequence length="288" mass="33052">MITNKTPTVKELVDVFLESQKGFISDSTLRWYVFYLRPLVAHLGDRETNSITTSDLINLFHLMRTDDREPYTLFNFIRGWKRLFRWAVDEGYIAMNPAKKLRRPPLPQKSPAGIQAEDLSKMLDAASKTGTPERDLALVLFVADTGVRLGGVAGLTVDRLDINKRRAIVLEKGRGGQKERVVFFSSRTAIALENWLEKRGETEDQRVFLLKPNGIYQLFKRLARKSEITGKWNPHSFRHAYARKLLKQGVSIGVVSHLMGHSNVQVTIDFYGRFSHDELQEIYDKIMN</sequence>
<dbReference type="Proteomes" id="UP000050544">
    <property type="component" value="Unassembled WGS sequence"/>
</dbReference>
<organism evidence="7 8">
    <name type="scientific">Thermanaerothrix daxensis</name>
    <dbReference type="NCBI Taxonomy" id="869279"/>
    <lineage>
        <taxon>Bacteria</taxon>
        <taxon>Bacillati</taxon>
        <taxon>Chloroflexota</taxon>
        <taxon>Anaerolineae</taxon>
        <taxon>Anaerolineales</taxon>
        <taxon>Anaerolineaceae</taxon>
        <taxon>Thermanaerothrix</taxon>
    </lineage>
</organism>
<dbReference type="InterPro" id="IPR050090">
    <property type="entry name" value="Tyrosine_recombinase_XerCD"/>
</dbReference>
<evidence type="ECO:0008006" key="9">
    <source>
        <dbReference type="Google" id="ProtNLM"/>
    </source>
</evidence>
<feature type="domain" description="Core-binding (CB)" evidence="6">
    <location>
        <begin position="7"/>
        <end position="88"/>
    </location>
</feature>
<dbReference type="Pfam" id="PF00589">
    <property type="entry name" value="Phage_integrase"/>
    <property type="match status" value="1"/>
</dbReference>
<dbReference type="AlphaFoldDB" id="A0A0P6XN23"/>
<reference evidence="7 8" key="1">
    <citation type="submission" date="2015-07" db="EMBL/GenBank/DDBJ databases">
        <title>Whole genome sequence of Thermanaerothrix daxensis DSM 23592.</title>
        <authorList>
            <person name="Hemp J."/>
            <person name="Ward L.M."/>
            <person name="Pace L.A."/>
            <person name="Fischer W.W."/>
        </authorList>
    </citation>
    <scope>NUCLEOTIDE SEQUENCE [LARGE SCALE GENOMIC DNA]</scope>
    <source>
        <strain evidence="7 8">GNS-1</strain>
    </source>
</reference>
<proteinExistence type="inferred from homology"/>
<dbReference type="SUPFAM" id="SSF56349">
    <property type="entry name" value="DNA breaking-rejoining enzymes"/>
    <property type="match status" value="1"/>
</dbReference>
<comment type="similarity">
    <text evidence="1">Belongs to the 'phage' integrase family.</text>
</comment>
<evidence type="ECO:0000259" key="5">
    <source>
        <dbReference type="PROSITE" id="PS51898"/>
    </source>
</evidence>
<evidence type="ECO:0000256" key="3">
    <source>
        <dbReference type="ARBA" id="ARBA00023172"/>
    </source>
</evidence>
<dbReference type="Gene3D" id="1.10.150.130">
    <property type="match status" value="1"/>
</dbReference>
<evidence type="ECO:0000256" key="1">
    <source>
        <dbReference type="ARBA" id="ARBA00008857"/>
    </source>
</evidence>
<keyword evidence="8" id="KW-1185">Reference proteome</keyword>
<dbReference type="PROSITE" id="PS51900">
    <property type="entry name" value="CB"/>
    <property type="match status" value="1"/>
</dbReference>
<dbReference type="PANTHER" id="PTHR30349:SF41">
    <property type="entry name" value="INTEGRASE_RECOMBINASE PROTEIN MJ0367-RELATED"/>
    <property type="match status" value="1"/>
</dbReference>
<evidence type="ECO:0000313" key="8">
    <source>
        <dbReference type="Proteomes" id="UP000050544"/>
    </source>
</evidence>
<dbReference type="PANTHER" id="PTHR30349">
    <property type="entry name" value="PHAGE INTEGRASE-RELATED"/>
    <property type="match status" value="1"/>
</dbReference>